<evidence type="ECO:0000313" key="4">
    <source>
        <dbReference type="Proteomes" id="UP000250163"/>
    </source>
</evidence>
<dbReference type="EMBL" id="LS483250">
    <property type="protein sequence ID" value="SQD77787.1"/>
    <property type="molecule type" value="Genomic_DNA"/>
</dbReference>
<organism evidence="2 4">
    <name type="scientific">Moritella yayanosii</name>
    <dbReference type="NCBI Taxonomy" id="69539"/>
    <lineage>
        <taxon>Bacteria</taxon>
        <taxon>Pseudomonadati</taxon>
        <taxon>Pseudomonadota</taxon>
        <taxon>Gammaproteobacteria</taxon>
        <taxon>Alteromonadales</taxon>
        <taxon>Moritellaceae</taxon>
        <taxon>Moritella</taxon>
    </lineage>
</organism>
<reference evidence="2" key="1">
    <citation type="submission" date="2018-05" db="EMBL/GenBank/DDBJ databases">
        <authorList>
            <person name="Lanie J.A."/>
            <person name="Ng W.-L."/>
            <person name="Kazmierczak K.M."/>
            <person name="Andrzejewski T.M."/>
            <person name="Davidsen T.M."/>
            <person name="Wayne K.J."/>
            <person name="Tettelin H."/>
            <person name="Glass J.I."/>
            <person name="Rusch D."/>
            <person name="Podicherti R."/>
            <person name="Tsui H.-C.T."/>
            <person name="Winkler M.E."/>
        </authorList>
    </citation>
    <scope>NUCLEOTIDE SEQUENCE [LARGE SCALE GENOMIC DNA]</scope>
    <source>
        <strain evidence="2">DB21MT 5</strain>
    </source>
</reference>
<dbReference type="AlphaFoldDB" id="A0A330LL28"/>
<proteinExistence type="predicted"/>
<dbReference type="InterPro" id="IPR009057">
    <property type="entry name" value="Homeodomain-like_sf"/>
</dbReference>
<dbReference type="SUPFAM" id="SSF53098">
    <property type="entry name" value="Ribonuclease H-like"/>
    <property type="match status" value="1"/>
</dbReference>
<dbReference type="KEGG" id="mya:MORIYA_4127"/>
<dbReference type="NCBIfam" id="NF033594">
    <property type="entry name" value="transpos_ISNCY_2"/>
    <property type="match status" value="1"/>
</dbReference>
<dbReference type="PANTHER" id="PTHR35004">
    <property type="entry name" value="TRANSPOSASE RV3428C-RELATED"/>
    <property type="match status" value="1"/>
</dbReference>
<reference evidence="4" key="2">
    <citation type="submission" date="2018-05" db="EMBL/GenBank/DDBJ databases">
        <authorList>
            <person name="Cea G.-C."/>
            <person name="William W."/>
        </authorList>
    </citation>
    <scope>NUCLEOTIDE SEQUENCE [LARGE SCALE GENOMIC DNA]</scope>
    <source>
        <strain evidence="4">DB21MT 5</strain>
    </source>
</reference>
<gene>
    <name evidence="2" type="ORF">MORIYA_1309</name>
    <name evidence="3" type="ORF">MORIYA_4127</name>
</gene>
<sequence>MMLLTMTDIEIYKINTIKNVIDKRISGVDAAALLNLSPRQVYRLTKQYLKHGAEGLISHKRGQPSNHHHSYKFKQHVLDLVQIHYQDFGPTLAHEKLTELHAISVGVETLRQWMITDGLWLPHAKRKPQVYQPRYRRDCVGELIQIDGSHHDWFEGRSDKCCLIVYIDDATSQIMSLRFTNAETTLDYMAITREYIMQYGKPTAFYSDKHSVFRVNSRDAKTAKITQFGRALKDLNIELLCANSSQAKGRVERANKTLQDRLIKEMRLEGIDNIEDANVWLPKFIADFNRRFAKPPLYAKNMHRSVTEQPYELEDIFSWQEHRKLSNSLTLQYDKVLYMIESTEENNRLTRETVKVLDYPDGTIAIHYGHRTLKYQIFDKLQKVNQGQVVDNKRLGAVLKLAQTEQRILEMEDKRSRSKKAPKRSAQKRAIAQLRAINPVLVNPDEFKPSSSRR</sequence>
<dbReference type="InterPro" id="IPR055247">
    <property type="entry name" value="InsJ-like_HTH"/>
</dbReference>
<dbReference type="SUPFAM" id="SSF46689">
    <property type="entry name" value="Homeodomain-like"/>
    <property type="match status" value="1"/>
</dbReference>
<dbReference type="GO" id="GO:0003676">
    <property type="term" value="F:nucleic acid binding"/>
    <property type="evidence" value="ECO:0007669"/>
    <property type="project" value="InterPro"/>
</dbReference>
<protein>
    <submittedName>
        <fullName evidence="2">Transposase</fullName>
    </submittedName>
</protein>
<keyword evidence="4" id="KW-1185">Reference proteome</keyword>
<dbReference type="KEGG" id="mya:MORIYA_1309"/>
<dbReference type="InterPro" id="IPR001584">
    <property type="entry name" value="Integrase_cat-core"/>
</dbReference>
<dbReference type="PANTHER" id="PTHR35004:SF7">
    <property type="entry name" value="INTEGRASE PROTEIN"/>
    <property type="match status" value="1"/>
</dbReference>
<dbReference type="EMBL" id="LS483250">
    <property type="protein sequence ID" value="SQD80579.1"/>
    <property type="molecule type" value="Genomic_DNA"/>
</dbReference>
<dbReference type="PROSITE" id="PS50994">
    <property type="entry name" value="INTEGRASE"/>
    <property type="match status" value="1"/>
</dbReference>
<dbReference type="InterPro" id="IPR012337">
    <property type="entry name" value="RNaseH-like_sf"/>
</dbReference>
<evidence type="ECO:0000259" key="1">
    <source>
        <dbReference type="PROSITE" id="PS50994"/>
    </source>
</evidence>
<evidence type="ECO:0000313" key="2">
    <source>
        <dbReference type="EMBL" id="SQD77787.1"/>
    </source>
</evidence>
<dbReference type="GO" id="GO:0015074">
    <property type="term" value="P:DNA integration"/>
    <property type="evidence" value="ECO:0007669"/>
    <property type="project" value="InterPro"/>
</dbReference>
<feature type="domain" description="Integrase catalytic" evidence="1">
    <location>
        <begin position="129"/>
        <end position="318"/>
    </location>
</feature>
<dbReference type="InterPro" id="IPR036397">
    <property type="entry name" value="RNaseH_sf"/>
</dbReference>
<dbReference type="Proteomes" id="UP000250163">
    <property type="component" value="Chromosome MORIYA"/>
</dbReference>
<dbReference type="Pfam" id="PF13518">
    <property type="entry name" value="HTH_28"/>
    <property type="match status" value="1"/>
</dbReference>
<dbReference type="InterPro" id="IPR047797">
    <property type="entry name" value="ISNCY_transpos"/>
</dbReference>
<dbReference type="Gene3D" id="3.30.420.10">
    <property type="entry name" value="Ribonuclease H-like superfamily/Ribonuclease H"/>
    <property type="match status" value="1"/>
</dbReference>
<evidence type="ECO:0000313" key="3">
    <source>
        <dbReference type="EMBL" id="SQD80579.1"/>
    </source>
</evidence>
<accession>A0A330LL28</accession>
<name>A0A330LL28_9GAMM</name>